<feature type="region of interest" description="Disordered" evidence="1">
    <location>
        <begin position="1"/>
        <end position="23"/>
    </location>
</feature>
<evidence type="ECO:0000313" key="4">
    <source>
        <dbReference type="Proteomes" id="UP001226160"/>
    </source>
</evidence>
<keyword evidence="2" id="KW-1133">Transmembrane helix</keyword>
<sequence length="188" mass="20420">MSSSANSADAANSQDPHPATKSAPAPEVLYQERQWVPWHWWLIALVAVAIGTGQLALNRNLWWFAIPFLVVAALATWVLIHLSSTVIRVERDSDGTRWLVAGSAQLPSDVVSRSLAVPKSAKRNAMGPQLDPAAFLVTHSWVPDLVMLVLDDDDDPTPYWLVSAKNPRAILEAFVPDQAAQATNPIGG</sequence>
<dbReference type="Proteomes" id="UP001226160">
    <property type="component" value="Unassembled WGS sequence"/>
</dbReference>
<comment type="caution">
    <text evidence="3">The sequence shown here is derived from an EMBL/GenBank/DDBJ whole genome shotgun (WGS) entry which is preliminary data.</text>
</comment>
<dbReference type="InterPro" id="IPR021443">
    <property type="entry name" value="DUF3093"/>
</dbReference>
<feature type="transmembrane region" description="Helical" evidence="2">
    <location>
        <begin position="62"/>
        <end position="82"/>
    </location>
</feature>
<feature type="transmembrane region" description="Helical" evidence="2">
    <location>
        <begin position="38"/>
        <end position="56"/>
    </location>
</feature>
<dbReference type="EMBL" id="JASNVP010000002">
    <property type="protein sequence ID" value="MDK4325336.1"/>
    <property type="molecule type" value="Genomic_DNA"/>
</dbReference>
<protein>
    <submittedName>
        <fullName evidence="3">DUF3093 domain-containing protein</fullName>
    </submittedName>
</protein>
<dbReference type="AlphaFoldDB" id="A0AAP4BTY8"/>
<gene>
    <name evidence="3" type="ORF">QPX54_02220</name>
</gene>
<accession>A0AAP4BTY8</accession>
<name>A0AAP4BTY8_9CORY</name>
<evidence type="ECO:0000256" key="2">
    <source>
        <dbReference type="SAM" id="Phobius"/>
    </source>
</evidence>
<organism evidence="3 4">
    <name type="scientific">Corynebacterium propinquum</name>
    <dbReference type="NCBI Taxonomy" id="43769"/>
    <lineage>
        <taxon>Bacteria</taxon>
        <taxon>Bacillati</taxon>
        <taxon>Actinomycetota</taxon>
        <taxon>Actinomycetes</taxon>
        <taxon>Mycobacteriales</taxon>
        <taxon>Corynebacteriaceae</taxon>
        <taxon>Corynebacterium</taxon>
    </lineage>
</organism>
<feature type="compositionally biased region" description="Low complexity" evidence="1">
    <location>
        <begin position="1"/>
        <end position="13"/>
    </location>
</feature>
<evidence type="ECO:0000313" key="3">
    <source>
        <dbReference type="EMBL" id="MDK4325336.1"/>
    </source>
</evidence>
<proteinExistence type="predicted"/>
<dbReference type="Pfam" id="PF11292">
    <property type="entry name" value="DUF3093"/>
    <property type="match status" value="1"/>
</dbReference>
<reference evidence="3" key="1">
    <citation type="submission" date="2023-05" db="EMBL/GenBank/DDBJ databases">
        <title>Metabolic capabilities are highly conserved among human nasal-associated Corynebacterium species in pangenomic analyses.</title>
        <authorList>
            <person name="Tran T.H."/>
            <person name="Roberts A.Q."/>
            <person name="Escapa I.F."/>
            <person name="Gao W."/>
            <person name="Conlan S."/>
            <person name="Kong H."/>
            <person name="Segre J.A."/>
            <person name="Kelly M.S."/>
            <person name="Lemon K.P."/>
        </authorList>
    </citation>
    <scope>NUCLEOTIDE SEQUENCE</scope>
    <source>
        <strain evidence="3">KPL2654</strain>
    </source>
</reference>
<keyword evidence="2" id="KW-0472">Membrane</keyword>
<evidence type="ECO:0000256" key="1">
    <source>
        <dbReference type="SAM" id="MobiDB-lite"/>
    </source>
</evidence>
<dbReference type="RefSeq" id="WP_239210836.1">
    <property type="nucleotide sequence ID" value="NZ_CP091865.1"/>
</dbReference>
<keyword evidence="2" id="KW-0812">Transmembrane</keyword>